<feature type="transmembrane region" description="Helical" evidence="10">
    <location>
        <begin position="285"/>
        <end position="305"/>
    </location>
</feature>
<protein>
    <submittedName>
        <fullName evidence="13">Long-chain-alcohol O-fatty-acyltransferase</fullName>
    </submittedName>
</protein>
<evidence type="ECO:0000313" key="13">
    <source>
        <dbReference type="RefSeq" id="XP_027061031.1"/>
    </source>
</evidence>
<dbReference type="InterPro" id="IPR032805">
    <property type="entry name" value="Wax_synthase_dom"/>
</dbReference>
<keyword evidence="8" id="KW-0012">Acyltransferase</keyword>
<feature type="transmembrane region" description="Helical" evidence="10">
    <location>
        <begin position="257"/>
        <end position="279"/>
    </location>
</feature>
<comment type="subcellular location">
    <subcellularLocation>
        <location evidence="1">Membrane</location>
        <topology evidence="1">Multi-pass membrane protein</topology>
    </subcellularLocation>
</comment>
<feature type="transmembrane region" description="Helical" evidence="10">
    <location>
        <begin position="147"/>
        <end position="164"/>
    </location>
</feature>
<keyword evidence="12" id="KW-1185">Reference proteome</keyword>
<evidence type="ECO:0000256" key="1">
    <source>
        <dbReference type="ARBA" id="ARBA00004141"/>
    </source>
</evidence>
<dbReference type="Proteomes" id="UP001652660">
    <property type="component" value="Chromosome 5e"/>
</dbReference>
<evidence type="ECO:0000256" key="8">
    <source>
        <dbReference type="ARBA" id="ARBA00023315"/>
    </source>
</evidence>
<feature type="domain" description="Wax synthase" evidence="11">
    <location>
        <begin position="209"/>
        <end position="293"/>
    </location>
</feature>
<proteinExistence type="inferred from homology"/>
<evidence type="ECO:0000259" key="11">
    <source>
        <dbReference type="Pfam" id="PF13813"/>
    </source>
</evidence>
<evidence type="ECO:0000313" key="12">
    <source>
        <dbReference type="Proteomes" id="UP001652660"/>
    </source>
</evidence>
<accession>A0A6P6S539</accession>
<gene>
    <name evidence="13" type="primary">LOC113687682</name>
</gene>
<dbReference type="PANTHER" id="PTHR31595">
    <property type="entry name" value="LONG-CHAIN-ALCOHOL O-FATTY-ACYLTRANSFERASE 3-RELATED"/>
    <property type="match status" value="1"/>
</dbReference>
<feature type="compositionally biased region" description="Polar residues" evidence="9">
    <location>
        <begin position="114"/>
        <end position="131"/>
    </location>
</feature>
<feature type="transmembrane region" description="Helical" evidence="10">
    <location>
        <begin position="63"/>
        <end position="83"/>
    </location>
</feature>
<dbReference type="Pfam" id="PF13813">
    <property type="entry name" value="MBOAT_2"/>
    <property type="match status" value="1"/>
</dbReference>
<evidence type="ECO:0000256" key="2">
    <source>
        <dbReference type="ARBA" id="ARBA00007282"/>
    </source>
</evidence>
<name>A0A6P6S539_COFAR</name>
<keyword evidence="7 10" id="KW-0472">Membrane</keyword>
<feature type="transmembrane region" description="Helical" evidence="10">
    <location>
        <begin position="37"/>
        <end position="57"/>
    </location>
</feature>
<dbReference type="AlphaFoldDB" id="A0A6P6S539"/>
<keyword evidence="6" id="KW-0443">Lipid metabolism</keyword>
<evidence type="ECO:0000256" key="9">
    <source>
        <dbReference type="SAM" id="MobiDB-lite"/>
    </source>
</evidence>
<evidence type="ECO:0000256" key="3">
    <source>
        <dbReference type="ARBA" id="ARBA00022679"/>
    </source>
</evidence>
<keyword evidence="5 10" id="KW-1133">Transmembrane helix</keyword>
<keyword evidence="4 10" id="KW-0812">Transmembrane</keyword>
<reference evidence="13" key="2">
    <citation type="submission" date="2025-08" db="UniProtKB">
        <authorList>
            <consortium name="RefSeq"/>
        </authorList>
    </citation>
    <scope>IDENTIFICATION</scope>
    <source>
        <tissue evidence="13">Leaves</tissue>
    </source>
</reference>
<feature type="region of interest" description="Disordered" evidence="9">
    <location>
        <begin position="111"/>
        <end position="131"/>
    </location>
</feature>
<dbReference type="GO" id="GO:0008374">
    <property type="term" value="F:O-acyltransferase activity"/>
    <property type="evidence" value="ECO:0007669"/>
    <property type="project" value="InterPro"/>
</dbReference>
<dbReference type="OrthoDB" id="1077582at2759"/>
<comment type="similarity">
    <text evidence="2">Belongs to the wax synthase family.</text>
</comment>
<feature type="transmembrane region" description="Helical" evidence="10">
    <location>
        <begin position="176"/>
        <end position="198"/>
    </location>
</feature>
<evidence type="ECO:0000256" key="7">
    <source>
        <dbReference type="ARBA" id="ARBA00023136"/>
    </source>
</evidence>
<feature type="transmembrane region" description="Helical" evidence="10">
    <location>
        <begin position="317"/>
        <end position="337"/>
    </location>
</feature>
<dbReference type="GO" id="GO:0006629">
    <property type="term" value="P:lipid metabolic process"/>
    <property type="evidence" value="ECO:0007669"/>
    <property type="project" value="UniProtKB-KW"/>
</dbReference>
<evidence type="ECO:0000256" key="6">
    <source>
        <dbReference type="ARBA" id="ARBA00023098"/>
    </source>
</evidence>
<keyword evidence="3" id="KW-0808">Transferase</keyword>
<sequence length="375" mass="42860">MGVEIQNFVKLWTAAVWSQFYTYYVVSRIPSGLLTRLVSLVPIFYLFIILPLSLSSFHLGAPTVLYLVWLANFKLLLFAFNLGPLSSHPPLSLPHFIATALLPIKYKDDPTHFRPSSSNDAQNSSIKRRPTSQITPEIMRKRRQFKIIRFTIKLVVLVAAISLYRYRPHLHPCLVTAIYCCHMYLGIEFVLALTAVPVRAILGLELARQFNEPYLATSLQDFWGRRWNLIVSTILRQIVYDPVRSIFTPKLGRNSGLAAATLATFLVSGLMHEVLYFYLSRESPTWEVTLFFVVQGICVTLEIYVKKAVAGRWRLHRAASGLLTVAFVGVTSAWLFFPQLIRYGVDLRVIEECHAFLSFLGNILSLPTSYWRRKL</sequence>
<reference evidence="12" key="1">
    <citation type="journal article" date="2025" name="Foods">
        <title>Unveiling the Microbial Signatures of Arabica Coffee Cherries: Insights into Ripeness Specific Diversity, Functional Traits, and Implications for Quality and Safety.</title>
        <authorList>
            <consortium name="RefSeq"/>
            <person name="Tenea G.N."/>
            <person name="Cifuentes V."/>
            <person name="Reyes P."/>
            <person name="Cevallos-Vallejos M."/>
        </authorList>
    </citation>
    <scope>NUCLEOTIDE SEQUENCE [LARGE SCALE GENOMIC DNA]</scope>
</reference>
<dbReference type="RefSeq" id="XP_027061031.1">
    <property type="nucleotide sequence ID" value="XM_027205230.2"/>
</dbReference>
<dbReference type="InterPro" id="IPR017088">
    <property type="entry name" value="Wax_synthase_Magnoliopsida"/>
</dbReference>
<organism evidence="12 13">
    <name type="scientific">Coffea arabica</name>
    <name type="common">Arabian coffee</name>
    <dbReference type="NCBI Taxonomy" id="13443"/>
    <lineage>
        <taxon>Eukaryota</taxon>
        <taxon>Viridiplantae</taxon>
        <taxon>Streptophyta</taxon>
        <taxon>Embryophyta</taxon>
        <taxon>Tracheophyta</taxon>
        <taxon>Spermatophyta</taxon>
        <taxon>Magnoliopsida</taxon>
        <taxon>eudicotyledons</taxon>
        <taxon>Gunneridae</taxon>
        <taxon>Pentapetalae</taxon>
        <taxon>asterids</taxon>
        <taxon>lamiids</taxon>
        <taxon>Gentianales</taxon>
        <taxon>Rubiaceae</taxon>
        <taxon>Ixoroideae</taxon>
        <taxon>Gardenieae complex</taxon>
        <taxon>Bertiereae - Coffeeae clade</taxon>
        <taxon>Coffeeae</taxon>
        <taxon>Coffea</taxon>
    </lineage>
</organism>
<dbReference type="PANTHER" id="PTHR31595:SF70">
    <property type="entry name" value="LONG-CHAIN-ALCOHOL O-FATTY-ACYLTRANSFERASE 3-RELATED"/>
    <property type="match status" value="1"/>
</dbReference>
<dbReference type="InterPro" id="IPR044851">
    <property type="entry name" value="Wax_synthase"/>
</dbReference>
<evidence type="ECO:0000256" key="4">
    <source>
        <dbReference type="ARBA" id="ARBA00022692"/>
    </source>
</evidence>
<evidence type="ECO:0000256" key="10">
    <source>
        <dbReference type="SAM" id="Phobius"/>
    </source>
</evidence>
<dbReference type="PIRSF" id="PIRSF037006">
    <property type="entry name" value="Wax_synthase"/>
    <property type="match status" value="1"/>
</dbReference>
<dbReference type="GO" id="GO:0016020">
    <property type="term" value="C:membrane"/>
    <property type="evidence" value="ECO:0007669"/>
    <property type="project" value="UniProtKB-SubCell"/>
</dbReference>
<evidence type="ECO:0000256" key="5">
    <source>
        <dbReference type="ARBA" id="ARBA00022989"/>
    </source>
</evidence>
<dbReference type="GeneID" id="113687682"/>